<dbReference type="GO" id="GO:0043565">
    <property type="term" value="F:sequence-specific DNA binding"/>
    <property type="evidence" value="ECO:0007669"/>
    <property type="project" value="InterPro"/>
</dbReference>
<dbReference type="SUPFAM" id="SSF46689">
    <property type="entry name" value="Homeodomain-like"/>
    <property type="match status" value="1"/>
</dbReference>
<dbReference type="Proteomes" id="UP000481517">
    <property type="component" value="Unassembled WGS sequence"/>
</dbReference>
<sequence length="305" mass="33593">MTETPEQPTKTTESVEALITSVAQGTELHFETGLCGDWSILADHPGKVGLHIVSNGECWLGFPASAQPTQRLSAGDAVFVNQGVSHFLSRQEVPAQVSLDELKNYCTPNHAESGVICYELNEVNETSTHFFGLLPPWMVLRTTEQTEELATILAMIRRETLSGKPGYQTIISRLSDVLAVHLLRQIVAQEHQLNGVFAGLNDSSLLPVLNAILKHPERDWSVDAMANIACLSVSAFADRCQRATGLTPKKILDQLRFQRAKYLLSTTSRALEVVAADVGYQSNTAFGRFFKKYANCSALEYRAKL</sequence>
<reference evidence="5 6" key="1">
    <citation type="submission" date="2020-02" db="EMBL/GenBank/DDBJ databases">
        <authorList>
            <person name="Rodrigo-Torres L."/>
            <person name="Arahal R. D."/>
            <person name="Lucena T."/>
        </authorList>
    </citation>
    <scope>NUCLEOTIDE SEQUENCE [LARGE SCALE GENOMIC DNA]</scope>
    <source>
        <strain evidence="5 6">CECT 9734</strain>
    </source>
</reference>
<dbReference type="InterPro" id="IPR032783">
    <property type="entry name" value="AraC_lig"/>
</dbReference>
<proteinExistence type="predicted"/>
<evidence type="ECO:0000256" key="2">
    <source>
        <dbReference type="ARBA" id="ARBA00023125"/>
    </source>
</evidence>
<evidence type="ECO:0000259" key="4">
    <source>
        <dbReference type="PROSITE" id="PS01124"/>
    </source>
</evidence>
<evidence type="ECO:0000256" key="1">
    <source>
        <dbReference type="ARBA" id="ARBA00023015"/>
    </source>
</evidence>
<gene>
    <name evidence="5" type="primary">rclR</name>
    <name evidence="5" type="ORF">PSI9734_01338</name>
</gene>
<dbReference type="PROSITE" id="PS01124">
    <property type="entry name" value="HTH_ARAC_FAMILY_2"/>
    <property type="match status" value="1"/>
</dbReference>
<evidence type="ECO:0000313" key="5">
    <source>
        <dbReference type="EMBL" id="CAB0150899.1"/>
    </source>
</evidence>
<dbReference type="Gene3D" id="1.10.10.60">
    <property type="entry name" value="Homeodomain-like"/>
    <property type="match status" value="1"/>
</dbReference>
<dbReference type="EMBL" id="CADCXY010000002">
    <property type="protein sequence ID" value="CAB0150899.1"/>
    <property type="molecule type" value="Genomic_DNA"/>
</dbReference>
<keyword evidence="3" id="KW-0804">Transcription</keyword>
<dbReference type="AlphaFoldDB" id="A0A6S6WLP4"/>
<organism evidence="5 6">
    <name type="scientific">Pseudidiomarina piscicola</name>
    <dbReference type="NCBI Taxonomy" id="2614830"/>
    <lineage>
        <taxon>Bacteria</taxon>
        <taxon>Pseudomonadati</taxon>
        <taxon>Pseudomonadota</taxon>
        <taxon>Gammaproteobacteria</taxon>
        <taxon>Alteromonadales</taxon>
        <taxon>Idiomarinaceae</taxon>
        <taxon>Pseudidiomarina</taxon>
    </lineage>
</organism>
<dbReference type="InterPro" id="IPR018060">
    <property type="entry name" value="HTH_AraC"/>
</dbReference>
<dbReference type="GO" id="GO:0003700">
    <property type="term" value="F:DNA-binding transcription factor activity"/>
    <property type="evidence" value="ECO:0007669"/>
    <property type="project" value="InterPro"/>
</dbReference>
<dbReference type="PANTHER" id="PTHR46796:SF7">
    <property type="entry name" value="ARAC FAMILY TRANSCRIPTIONAL REGULATOR"/>
    <property type="match status" value="1"/>
</dbReference>
<dbReference type="Pfam" id="PF12852">
    <property type="entry name" value="Cupin_6"/>
    <property type="match status" value="1"/>
</dbReference>
<protein>
    <submittedName>
        <fullName evidence="5">RCS-specific HTH-type transcriptional activator RclR</fullName>
    </submittedName>
</protein>
<evidence type="ECO:0000256" key="3">
    <source>
        <dbReference type="ARBA" id="ARBA00023163"/>
    </source>
</evidence>
<dbReference type="SMART" id="SM00342">
    <property type="entry name" value="HTH_ARAC"/>
    <property type="match status" value="1"/>
</dbReference>
<accession>A0A6S6WLP4</accession>
<dbReference type="InterPro" id="IPR009057">
    <property type="entry name" value="Homeodomain-like_sf"/>
</dbReference>
<feature type="domain" description="HTH araC/xylS-type" evidence="4">
    <location>
        <begin position="206"/>
        <end position="304"/>
    </location>
</feature>
<dbReference type="RefSeq" id="WP_173920324.1">
    <property type="nucleotide sequence ID" value="NZ_CADCXY010000002.1"/>
</dbReference>
<dbReference type="Pfam" id="PF12833">
    <property type="entry name" value="HTH_18"/>
    <property type="match status" value="1"/>
</dbReference>
<keyword evidence="1" id="KW-0805">Transcription regulation</keyword>
<name>A0A6S6WLP4_9GAMM</name>
<evidence type="ECO:0000313" key="6">
    <source>
        <dbReference type="Proteomes" id="UP000481517"/>
    </source>
</evidence>
<dbReference type="PANTHER" id="PTHR46796">
    <property type="entry name" value="HTH-TYPE TRANSCRIPTIONAL ACTIVATOR RHAS-RELATED"/>
    <property type="match status" value="1"/>
</dbReference>
<dbReference type="InterPro" id="IPR050204">
    <property type="entry name" value="AraC_XylS_family_regulators"/>
</dbReference>
<keyword evidence="6" id="KW-1185">Reference proteome</keyword>
<keyword evidence="2" id="KW-0238">DNA-binding</keyword>